<sequence>MLCSFVYLTVADLIFCRDTVETLFPSAPEQPFTCCGIDSNAQPFRLCFSWLDYHQYINKRIAKRTYSLFIYHVLYFFGSGFRAIKFAVATFGDRSLTGCETQQKFTRKLQATLNCESTER</sequence>
<organism evidence="1 2">
    <name type="scientific">Ramazzottius varieornatus</name>
    <name type="common">Water bear</name>
    <name type="synonym">Tardigrade</name>
    <dbReference type="NCBI Taxonomy" id="947166"/>
    <lineage>
        <taxon>Eukaryota</taxon>
        <taxon>Metazoa</taxon>
        <taxon>Ecdysozoa</taxon>
        <taxon>Tardigrada</taxon>
        <taxon>Eutardigrada</taxon>
        <taxon>Parachela</taxon>
        <taxon>Hypsibioidea</taxon>
        <taxon>Ramazzottiidae</taxon>
        <taxon>Ramazzottius</taxon>
    </lineage>
</organism>
<proteinExistence type="predicted"/>
<dbReference type="AlphaFoldDB" id="A0A1D1V1R2"/>
<gene>
    <name evidence="1" type="primary">RvY_04712-1</name>
    <name evidence="1" type="synonym">RvY_04712.1</name>
    <name evidence="1" type="ORF">RvY_04712</name>
</gene>
<protein>
    <submittedName>
        <fullName evidence="1">Uncharacterized protein</fullName>
    </submittedName>
</protein>
<evidence type="ECO:0000313" key="1">
    <source>
        <dbReference type="EMBL" id="GAU92663.1"/>
    </source>
</evidence>
<keyword evidence="2" id="KW-1185">Reference proteome</keyword>
<comment type="caution">
    <text evidence="1">The sequence shown here is derived from an EMBL/GenBank/DDBJ whole genome shotgun (WGS) entry which is preliminary data.</text>
</comment>
<name>A0A1D1V1R2_RAMVA</name>
<accession>A0A1D1V1R2</accession>
<dbReference type="EMBL" id="BDGG01000002">
    <property type="protein sequence ID" value="GAU92663.1"/>
    <property type="molecule type" value="Genomic_DNA"/>
</dbReference>
<evidence type="ECO:0000313" key="2">
    <source>
        <dbReference type="Proteomes" id="UP000186922"/>
    </source>
</evidence>
<dbReference type="Proteomes" id="UP000186922">
    <property type="component" value="Unassembled WGS sequence"/>
</dbReference>
<reference evidence="1 2" key="1">
    <citation type="journal article" date="2016" name="Nat. Commun.">
        <title>Extremotolerant tardigrade genome and improved radiotolerance of human cultured cells by tardigrade-unique protein.</title>
        <authorList>
            <person name="Hashimoto T."/>
            <person name="Horikawa D.D."/>
            <person name="Saito Y."/>
            <person name="Kuwahara H."/>
            <person name="Kozuka-Hata H."/>
            <person name="Shin-I T."/>
            <person name="Minakuchi Y."/>
            <person name="Ohishi K."/>
            <person name="Motoyama A."/>
            <person name="Aizu T."/>
            <person name="Enomoto A."/>
            <person name="Kondo K."/>
            <person name="Tanaka S."/>
            <person name="Hara Y."/>
            <person name="Koshikawa S."/>
            <person name="Sagara H."/>
            <person name="Miura T."/>
            <person name="Yokobori S."/>
            <person name="Miyagawa K."/>
            <person name="Suzuki Y."/>
            <person name="Kubo T."/>
            <person name="Oyama M."/>
            <person name="Kohara Y."/>
            <person name="Fujiyama A."/>
            <person name="Arakawa K."/>
            <person name="Katayama T."/>
            <person name="Toyoda A."/>
            <person name="Kunieda T."/>
        </authorList>
    </citation>
    <scope>NUCLEOTIDE SEQUENCE [LARGE SCALE GENOMIC DNA]</scope>
    <source>
        <strain evidence="1 2">YOKOZUNA-1</strain>
    </source>
</reference>